<protein>
    <submittedName>
        <fullName evidence="1">Uncharacterized protein</fullName>
    </submittedName>
</protein>
<accession>A0A5B7DN70</accession>
<gene>
    <name evidence="1" type="ORF">E2C01_015509</name>
</gene>
<evidence type="ECO:0000313" key="1">
    <source>
        <dbReference type="EMBL" id="MPC22493.1"/>
    </source>
</evidence>
<name>A0A5B7DN70_PORTR</name>
<proteinExistence type="predicted"/>
<dbReference type="Proteomes" id="UP000324222">
    <property type="component" value="Unassembled WGS sequence"/>
</dbReference>
<reference evidence="1 2" key="1">
    <citation type="submission" date="2019-05" db="EMBL/GenBank/DDBJ databases">
        <title>Another draft genome of Portunus trituberculatus and its Hox gene families provides insights of decapod evolution.</title>
        <authorList>
            <person name="Jeong J.-H."/>
            <person name="Song I."/>
            <person name="Kim S."/>
            <person name="Choi T."/>
            <person name="Kim D."/>
            <person name="Ryu S."/>
            <person name="Kim W."/>
        </authorList>
    </citation>
    <scope>NUCLEOTIDE SEQUENCE [LARGE SCALE GENOMIC DNA]</scope>
    <source>
        <tissue evidence="1">Muscle</tissue>
    </source>
</reference>
<keyword evidence="2" id="KW-1185">Reference proteome</keyword>
<evidence type="ECO:0000313" key="2">
    <source>
        <dbReference type="Proteomes" id="UP000324222"/>
    </source>
</evidence>
<dbReference type="EMBL" id="VSRR010001094">
    <property type="protein sequence ID" value="MPC22493.1"/>
    <property type="molecule type" value="Genomic_DNA"/>
</dbReference>
<organism evidence="1 2">
    <name type="scientific">Portunus trituberculatus</name>
    <name type="common">Swimming crab</name>
    <name type="synonym">Neptunus trituberculatus</name>
    <dbReference type="NCBI Taxonomy" id="210409"/>
    <lineage>
        <taxon>Eukaryota</taxon>
        <taxon>Metazoa</taxon>
        <taxon>Ecdysozoa</taxon>
        <taxon>Arthropoda</taxon>
        <taxon>Crustacea</taxon>
        <taxon>Multicrustacea</taxon>
        <taxon>Malacostraca</taxon>
        <taxon>Eumalacostraca</taxon>
        <taxon>Eucarida</taxon>
        <taxon>Decapoda</taxon>
        <taxon>Pleocyemata</taxon>
        <taxon>Brachyura</taxon>
        <taxon>Eubrachyura</taxon>
        <taxon>Portunoidea</taxon>
        <taxon>Portunidae</taxon>
        <taxon>Portuninae</taxon>
        <taxon>Portunus</taxon>
    </lineage>
</organism>
<comment type="caution">
    <text evidence="1">The sequence shown here is derived from an EMBL/GenBank/DDBJ whole genome shotgun (WGS) entry which is preliminary data.</text>
</comment>
<sequence length="49" mass="5517">MSMEVDILRFAYPFCTKMLPIVTTVVCNRRKLAFTNVGGVVVKKKKAIV</sequence>
<dbReference type="AlphaFoldDB" id="A0A5B7DN70"/>